<comment type="caution">
    <text evidence="2">The sequence shown here is derived from an EMBL/GenBank/DDBJ whole genome shotgun (WGS) entry which is preliminary data.</text>
</comment>
<dbReference type="EMBL" id="JAOZEV010000032">
    <property type="protein sequence ID" value="MCV9934624.1"/>
    <property type="molecule type" value="Genomic_DNA"/>
</dbReference>
<reference evidence="2" key="1">
    <citation type="submission" date="2022-10" db="EMBL/GenBank/DDBJ databases">
        <title>Two novel species of Flavobacterium.</title>
        <authorList>
            <person name="Liu Q."/>
            <person name="Xin Y.-H."/>
        </authorList>
    </citation>
    <scope>NUCLEOTIDE SEQUENCE</scope>
    <source>
        <strain evidence="2">LS1R47</strain>
    </source>
</reference>
<dbReference type="RefSeq" id="WP_264288790.1">
    <property type="nucleotide sequence ID" value="NZ_JAOZEV010000032.1"/>
</dbReference>
<evidence type="ECO:0000313" key="2">
    <source>
        <dbReference type="EMBL" id="MCV9934624.1"/>
    </source>
</evidence>
<protein>
    <recommendedName>
        <fullName evidence="4">Lipoprotein</fullName>
    </recommendedName>
</protein>
<organism evidence="2 3">
    <name type="scientific">Flavobacterium frigoritolerans</name>
    <dbReference type="NCBI Taxonomy" id="2987686"/>
    <lineage>
        <taxon>Bacteria</taxon>
        <taxon>Pseudomonadati</taxon>
        <taxon>Bacteroidota</taxon>
        <taxon>Flavobacteriia</taxon>
        <taxon>Flavobacteriales</taxon>
        <taxon>Flavobacteriaceae</taxon>
        <taxon>Flavobacterium</taxon>
    </lineage>
</organism>
<keyword evidence="3" id="KW-1185">Reference proteome</keyword>
<name>A0A9X3CAK6_9FLAO</name>
<proteinExistence type="predicted"/>
<evidence type="ECO:0008006" key="4">
    <source>
        <dbReference type="Google" id="ProtNLM"/>
    </source>
</evidence>
<evidence type="ECO:0000313" key="3">
    <source>
        <dbReference type="Proteomes" id="UP001151133"/>
    </source>
</evidence>
<sequence>MKTINKLMILAIVLVLNACGTTAKFPVSKIAPAAEIVVKKKMDAHKNINIELTAKHLTSPDRLSPPGKNYNLWIVTKDENIKNVGQLNIKNAKKSKFKTTTAFDFNEIFITVENRGNLMKPTGTEICRTKI</sequence>
<accession>A0A9X3CAK6</accession>
<keyword evidence="1" id="KW-0732">Signal</keyword>
<dbReference type="Proteomes" id="UP001151133">
    <property type="component" value="Unassembled WGS sequence"/>
</dbReference>
<evidence type="ECO:0000256" key="1">
    <source>
        <dbReference type="SAM" id="SignalP"/>
    </source>
</evidence>
<gene>
    <name evidence="2" type="ORF">OIU80_20265</name>
</gene>
<feature type="signal peptide" evidence="1">
    <location>
        <begin position="1"/>
        <end position="23"/>
    </location>
</feature>
<dbReference type="AlphaFoldDB" id="A0A9X3CAK6"/>
<feature type="chain" id="PRO_5040816943" description="Lipoprotein" evidence="1">
    <location>
        <begin position="24"/>
        <end position="131"/>
    </location>
</feature>